<protein>
    <recommendedName>
        <fullName evidence="4">Autotransporter outer membrane beta-barrel domain-containing protein</fullName>
    </recommendedName>
</protein>
<gene>
    <name evidence="2" type="ORF">D1610_06345</name>
</gene>
<keyword evidence="3" id="KW-1185">Reference proteome</keyword>
<sequence>MSGAAILLLALAPAPAWAQQPIQSEFMADFSKREHQVRQGLHKANGDVMIGRHTMRTRQNPCDPAAMRAALAEYEALAREMRDVAQAAAAAAEFATVNAEEAADGDAYMQAMLRGWRAILVDCEGQAQGTVGSATPSPPSPPPPLPDPLEAMLIETAARARYLQLRRMAEPGAARITTRPVEDILDEIGDAGVARDADGCRTALRAVPPPFAAAVLAAEARADDEPEEWYPRPTFDTTRAAAEACAAVAQSVRLQNLREELQDATMADLYEREFGARPAGFRPRAEIEAELNDAEIEARWYSGASIGLFVGETGTPAAGIGFRRDGALGEAPDEFATTSDETVRTFGVGAALDILVGGTSVRLGASYSEGEAEGAFDIPGNQGVDSGVPYGALSESGSSGIGTPFGLSGTMGVDTSLFIFDFSIPLTTSQIFSLPTTPAEAEWRDPMDDARAVLDIFGAFMARSATYRGSAAYSGGGEFVFEFSQDRLQELDESYYALGLRGRLAVPFGGDVTGHLTGSAGGYHRNAELDSTERNLCNFCPAADQDFTIAIEDTDDGFGFLGEAGAAIEFNLAPGVSLLAGGSARYLSEVGAVFNPNSGDQVFFDGLTTAIATGDSWFWRFGLGVRIAI</sequence>
<feature type="signal peptide" evidence="1">
    <location>
        <begin position="1"/>
        <end position="18"/>
    </location>
</feature>
<evidence type="ECO:0000256" key="1">
    <source>
        <dbReference type="SAM" id="SignalP"/>
    </source>
</evidence>
<reference evidence="2 3" key="1">
    <citation type="submission" date="2018-08" db="EMBL/GenBank/DDBJ databases">
        <title>The multiple taxonomic identification of Sphingomonas gilva.</title>
        <authorList>
            <person name="Zhu D."/>
            <person name="Zheng S."/>
        </authorList>
    </citation>
    <scope>NUCLEOTIDE SEQUENCE [LARGE SCALE GENOMIC DNA]</scope>
    <source>
        <strain evidence="2 3">ZDH117</strain>
    </source>
</reference>
<dbReference type="AlphaFoldDB" id="A0A396RNN1"/>
<keyword evidence="1" id="KW-0732">Signal</keyword>
<dbReference type="Proteomes" id="UP000266693">
    <property type="component" value="Unassembled WGS sequence"/>
</dbReference>
<organism evidence="2 3">
    <name type="scientific">Sphingomonas gilva</name>
    <dbReference type="NCBI Taxonomy" id="2305907"/>
    <lineage>
        <taxon>Bacteria</taxon>
        <taxon>Pseudomonadati</taxon>
        <taxon>Pseudomonadota</taxon>
        <taxon>Alphaproteobacteria</taxon>
        <taxon>Sphingomonadales</taxon>
        <taxon>Sphingomonadaceae</taxon>
        <taxon>Sphingomonas</taxon>
    </lineage>
</organism>
<dbReference type="EMBL" id="QWLV01000002">
    <property type="protein sequence ID" value="RHW18104.1"/>
    <property type="molecule type" value="Genomic_DNA"/>
</dbReference>
<proteinExistence type="predicted"/>
<comment type="caution">
    <text evidence="2">The sequence shown here is derived from an EMBL/GenBank/DDBJ whole genome shotgun (WGS) entry which is preliminary data.</text>
</comment>
<evidence type="ECO:0008006" key="4">
    <source>
        <dbReference type="Google" id="ProtNLM"/>
    </source>
</evidence>
<evidence type="ECO:0000313" key="3">
    <source>
        <dbReference type="Proteomes" id="UP000266693"/>
    </source>
</evidence>
<name>A0A396RNN1_9SPHN</name>
<accession>A0A396RNN1</accession>
<evidence type="ECO:0000313" key="2">
    <source>
        <dbReference type="EMBL" id="RHW18104.1"/>
    </source>
</evidence>
<feature type="chain" id="PRO_5017276807" description="Autotransporter outer membrane beta-barrel domain-containing protein" evidence="1">
    <location>
        <begin position="19"/>
        <end position="629"/>
    </location>
</feature>